<feature type="coiled-coil region" evidence="5">
    <location>
        <begin position="380"/>
        <end position="407"/>
    </location>
</feature>
<name>A0A8D3C5W1_SCOMX</name>
<dbReference type="FunFam" id="2.60.120.920:FF:000004">
    <property type="entry name" value="Butyrophilin subfamily 1 member A1"/>
    <property type="match status" value="1"/>
</dbReference>
<evidence type="ECO:0000313" key="11">
    <source>
        <dbReference type="Proteomes" id="UP000694558"/>
    </source>
</evidence>
<dbReference type="PROSITE" id="PS00518">
    <property type="entry name" value="ZF_RING_1"/>
    <property type="match status" value="1"/>
</dbReference>
<dbReference type="InterPro" id="IPR050143">
    <property type="entry name" value="TRIM/RBCC"/>
</dbReference>
<feature type="domain" description="B30.2/SPRY" evidence="9">
    <location>
        <begin position="473"/>
        <end position="670"/>
    </location>
</feature>
<gene>
    <name evidence="10" type="primary">LOC118312440</name>
</gene>
<dbReference type="Gene3D" id="3.30.160.60">
    <property type="entry name" value="Classic Zinc Finger"/>
    <property type="match status" value="1"/>
</dbReference>
<evidence type="ECO:0000256" key="2">
    <source>
        <dbReference type="ARBA" id="ARBA00022771"/>
    </source>
</evidence>
<keyword evidence="5" id="KW-0175">Coiled coil</keyword>
<feature type="region of interest" description="Disordered" evidence="6">
    <location>
        <begin position="225"/>
        <end position="256"/>
    </location>
</feature>
<feature type="region of interest" description="Disordered" evidence="6">
    <location>
        <begin position="158"/>
        <end position="190"/>
    </location>
</feature>
<dbReference type="Pfam" id="PF00643">
    <property type="entry name" value="zf-B_box"/>
    <property type="match status" value="1"/>
</dbReference>
<reference evidence="10" key="2">
    <citation type="submission" date="2025-08" db="UniProtKB">
        <authorList>
            <consortium name="Ensembl"/>
        </authorList>
    </citation>
    <scope>IDENTIFICATION</scope>
</reference>
<dbReference type="SMART" id="SM00589">
    <property type="entry name" value="PRY"/>
    <property type="match status" value="1"/>
</dbReference>
<evidence type="ECO:0000259" key="7">
    <source>
        <dbReference type="PROSITE" id="PS50089"/>
    </source>
</evidence>
<dbReference type="Pfam" id="PF13765">
    <property type="entry name" value="PRY"/>
    <property type="match status" value="1"/>
</dbReference>
<dbReference type="InterPro" id="IPR013083">
    <property type="entry name" value="Znf_RING/FYVE/PHD"/>
</dbReference>
<feature type="domain" description="RING-type" evidence="7">
    <location>
        <begin position="85"/>
        <end position="129"/>
    </location>
</feature>
<evidence type="ECO:0000256" key="4">
    <source>
        <dbReference type="PROSITE-ProRule" id="PRU00024"/>
    </source>
</evidence>
<keyword evidence="3" id="KW-0862">Zinc</keyword>
<keyword evidence="1" id="KW-0479">Metal-binding</keyword>
<organism evidence="10 11">
    <name type="scientific">Scophthalmus maximus</name>
    <name type="common">Turbot</name>
    <name type="synonym">Psetta maxima</name>
    <dbReference type="NCBI Taxonomy" id="52904"/>
    <lineage>
        <taxon>Eukaryota</taxon>
        <taxon>Metazoa</taxon>
        <taxon>Chordata</taxon>
        <taxon>Craniata</taxon>
        <taxon>Vertebrata</taxon>
        <taxon>Euteleostomi</taxon>
        <taxon>Actinopterygii</taxon>
        <taxon>Neopterygii</taxon>
        <taxon>Teleostei</taxon>
        <taxon>Neoteleostei</taxon>
        <taxon>Acanthomorphata</taxon>
        <taxon>Carangaria</taxon>
        <taxon>Pleuronectiformes</taxon>
        <taxon>Pleuronectoidei</taxon>
        <taxon>Scophthalmidae</taxon>
        <taxon>Scophthalmus</taxon>
    </lineage>
</organism>
<dbReference type="SMART" id="SM00449">
    <property type="entry name" value="SPRY"/>
    <property type="match status" value="1"/>
</dbReference>
<dbReference type="InterPro" id="IPR000315">
    <property type="entry name" value="Znf_B-box"/>
</dbReference>
<dbReference type="SMART" id="SM00336">
    <property type="entry name" value="BBOX"/>
    <property type="match status" value="1"/>
</dbReference>
<accession>A0A8D3C5W1</accession>
<dbReference type="AlphaFoldDB" id="A0A8D3C5W1"/>
<dbReference type="PROSITE" id="PS50119">
    <property type="entry name" value="ZF_BBOX"/>
    <property type="match status" value="1"/>
</dbReference>
<dbReference type="CDD" id="cd13733">
    <property type="entry name" value="SPRY_PRY_C-I_1"/>
    <property type="match status" value="1"/>
</dbReference>
<evidence type="ECO:0000259" key="8">
    <source>
        <dbReference type="PROSITE" id="PS50119"/>
    </source>
</evidence>
<dbReference type="Gene3D" id="3.30.40.10">
    <property type="entry name" value="Zinc/RING finger domain, C3HC4 (zinc finger)"/>
    <property type="match status" value="1"/>
</dbReference>
<dbReference type="Pfam" id="PF25600">
    <property type="entry name" value="TRIM_CC"/>
    <property type="match status" value="1"/>
</dbReference>
<dbReference type="CDD" id="cd19769">
    <property type="entry name" value="Bbox2_TRIM16-like"/>
    <property type="match status" value="1"/>
</dbReference>
<proteinExistence type="predicted"/>
<sequence length="672" mass="75351">MTVPLFNPQSRAHDAGTSPTIKTWVKLAFKIISPPLNFNSDIRDAYHENQHYNKNSVDVLPQGSVTPWMAMALPAAFLSEDQFTCSICLEVFNNPVSTPCGHSFCQVCISSYWEGRGGGDKLYQCPLCKESYRKRPELHINRTLKEITERFKEIAIGELPAGGTGGGGREDPGAHPHHHHPPAQRPGEMPGSIFAEMLTRFQQLPTQTTHSGDPHHQVSAHLAVQAQTAGPNSPPPPYTALRRYTLSGPSDTSPSLPPCPLHLRALEFFCRTDNSCVCSVCMETAEHRRHDAVPAKRECHIKKAQLQIEEAELKELIGERQRKVEEMRNSLQQIQFVQNLAAAEREIDGTVRLFSKLISSVERCQGEVLEVIEMTHRADEHRAQSLLRELEEEIAELKRRSAALGQLALSEDPVDFLKTFSALSSPPQAKDWSSVSVSSPLTSGLILRTVNLLMERFQEEMRKLPEICQRSSSDQSVPRPNPKVKRVQDYAAAITLDHNTAHPRLMVSVDGKQVHCSDRHQLVPDQPERFDRVVCVLAHQGFSSGRHYWEVEVGGKTDWDLGVASRSVNRKGKITVSPAHGYWFLSLRDRTDYAFRTEPSTNITVNVRPSRIGIYVDYEKGLVSFYNVEARVLIYTFTDSFPDTVHPFFSPCTNKSGRNEAPLIICPVAMTE</sequence>
<dbReference type="SMART" id="SM00184">
    <property type="entry name" value="RING"/>
    <property type="match status" value="1"/>
</dbReference>
<dbReference type="InterPro" id="IPR006574">
    <property type="entry name" value="PRY"/>
</dbReference>
<dbReference type="Gene3D" id="2.60.120.920">
    <property type="match status" value="1"/>
</dbReference>
<dbReference type="Ensembl" id="ENSSMAT00000056421.1">
    <property type="protein sequence ID" value="ENSSMAP00000042669.1"/>
    <property type="gene ID" value="ENSSMAG00000015422.2"/>
</dbReference>
<evidence type="ECO:0000256" key="1">
    <source>
        <dbReference type="ARBA" id="ARBA00022723"/>
    </source>
</evidence>
<dbReference type="InterPro" id="IPR001870">
    <property type="entry name" value="B30.2/SPRY"/>
</dbReference>
<keyword evidence="2 4" id="KW-0863">Zinc-finger</keyword>
<dbReference type="PROSITE" id="PS50089">
    <property type="entry name" value="ZF_RING_2"/>
    <property type="match status" value="1"/>
</dbReference>
<dbReference type="SUPFAM" id="SSF57845">
    <property type="entry name" value="B-box zinc-binding domain"/>
    <property type="match status" value="1"/>
</dbReference>
<dbReference type="SUPFAM" id="SSF49899">
    <property type="entry name" value="Concanavalin A-like lectins/glucanases"/>
    <property type="match status" value="1"/>
</dbReference>
<evidence type="ECO:0000256" key="5">
    <source>
        <dbReference type="SAM" id="Coils"/>
    </source>
</evidence>
<dbReference type="InterPro" id="IPR003879">
    <property type="entry name" value="Butyrophylin_SPRY"/>
</dbReference>
<dbReference type="PROSITE" id="PS50188">
    <property type="entry name" value="B302_SPRY"/>
    <property type="match status" value="1"/>
</dbReference>
<dbReference type="PANTHER" id="PTHR24103">
    <property type="entry name" value="E3 UBIQUITIN-PROTEIN LIGASE TRIM"/>
    <property type="match status" value="1"/>
</dbReference>
<dbReference type="Pfam" id="PF00622">
    <property type="entry name" value="SPRY"/>
    <property type="match status" value="1"/>
</dbReference>
<dbReference type="Pfam" id="PF13445">
    <property type="entry name" value="zf-RING_UBOX"/>
    <property type="match status" value="1"/>
</dbReference>
<dbReference type="InterPro" id="IPR013320">
    <property type="entry name" value="ConA-like_dom_sf"/>
</dbReference>
<dbReference type="PRINTS" id="PR01407">
    <property type="entry name" value="BUTYPHLNCDUF"/>
</dbReference>
<evidence type="ECO:0000259" key="9">
    <source>
        <dbReference type="PROSITE" id="PS50188"/>
    </source>
</evidence>
<reference evidence="10" key="1">
    <citation type="submission" date="2023-05" db="EMBL/GenBank/DDBJ databases">
        <title>High-quality long-read genome of Scophthalmus maximus.</title>
        <authorList>
            <person name="Lien S."/>
            <person name="Martinez P."/>
        </authorList>
    </citation>
    <scope>NUCLEOTIDE SEQUENCE [LARGE SCALE GENOMIC DNA]</scope>
</reference>
<evidence type="ECO:0000256" key="6">
    <source>
        <dbReference type="SAM" id="MobiDB-lite"/>
    </source>
</evidence>
<dbReference type="SUPFAM" id="SSF57850">
    <property type="entry name" value="RING/U-box"/>
    <property type="match status" value="1"/>
</dbReference>
<evidence type="ECO:0000256" key="3">
    <source>
        <dbReference type="ARBA" id="ARBA00022833"/>
    </source>
</evidence>
<dbReference type="InterPro" id="IPR003877">
    <property type="entry name" value="SPRY_dom"/>
</dbReference>
<feature type="domain" description="B box-type" evidence="8">
    <location>
        <begin position="259"/>
        <end position="295"/>
    </location>
</feature>
<dbReference type="InterPro" id="IPR017907">
    <property type="entry name" value="Znf_RING_CS"/>
</dbReference>
<dbReference type="InterPro" id="IPR027370">
    <property type="entry name" value="Znf-RING_euk"/>
</dbReference>
<dbReference type="InterPro" id="IPR058030">
    <property type="entry name" value="TRIM8/14/16/25/29/45/65_CC"/>
</dbReference>
<evidence type="ECO:0000313" key="10">
    <source>
        <dbReference type="Ensembl" id="ENSSMAP00000042669.1"/>
    </source>
</evidence>
<protein>
    <recommendedName>
        <fullName evidence="12">E3 ubiquitin-protein ligase TRIM39-like</fullName>
    </recommendedName>
</protein>
<dbReference type="GO" id="GO:0008270">
    <property type="term" value="F:zinc ion binding"/>
    <property type="evidence" value="ECO:0007669"/>
    <property type="project" value="UniProtKB-KW"/>
</dbReference>
<dbReference type="GeneTree" id="ENSGT00940000165823"/>
<dbReference type="InterPro" id="IPR001841">
    <property type="entry name" value="Znf_RING"/>
</dbReference>
<dbReference type="Proteomes" id="UP000694558">
    <property type="component" value="Chromosome 8"/>
</dbReference>
<evidence type="ECO:0008006" key="12">
    <source>
        <dbReference type="Google" id="ProtNLM"/>
    </source>
</evidence>
<dbReference type="InterPro" id="IPR043136">
    <property type="entry name" value="B30.2/SPRY_sf"/>
</dbReference>